<dbReference type="CDD" id="cd00371">
    <property type="entry name" value="HMA"/>
    <property type="match status" value="1"/>
</dbReference>
<dbReference type="Gene3D" id="3.30.70.100">
    <property type="match status" value="1"/>
</dbReference>
<dbReference type="Pfam" id="PF00403">
    <property type="entry name" value="HMA"/>
    <property type="match status" value="1"/>
</dbReference>
<dbReference type="InterPro" id="IPR006121">
    <property type="entry name" value="HMA_dom"/>
</dbReference>
<dbReference type="SUPFAM" id="SSF55008">
    <property type="entry name" value="HMA, heavy metal-associated domain"/>
    <property type="match status" value="1"/>
</dbReference>
<feature type="domain" description="HMA" evidence="1">
    <location>
        <begin position="34"/>
        <end position="101"/>
    </location>
</feature>
<protein>
    <submittedName>
        <fullName evidence="2">Heavy-metal-associated domain protein</fullName>
    </submittedName>
</protein>
<dbReference type="GO" id="GO:0046872">
    <property type="term" value="F:metal ion binding"/>
    <property type="evidence" value="ECO:0007669"/>
    <property type="project" value="InterPro"/>
</dbReference>
<name>A0A5C5W7S9_9BACT</name>
<dbReference type="Proteomes" id="UP000318995">
    <property type="component" value="Unassembled WGS sequence"/>
</dbReference>
<evidence type="ECO:0000313" key="3">
    <source>
        <dbReference type="Proteomes" id="UP000318995"/>
    </source>
</evidence>
<dbReference type="InterPro" id="IPR036163">
    <property type="entry name" value="HMA_dom_sf"/>
</dbReference>
<dbReference type="EMBL" id="SJPH01000003">
    <property type="protein sequence ID" value="TWT46770.1"/>
    <property type="molecule type" value="Genomic_DNA"/>
</dbReference>
<dbReference type="PROSITE" id="PS50846">
    <property type="entry name" value="HMA_2"/>
    <property type="match status" value="1"/>
</dbReference>
<sequence>MPRSAPRFSAIGFLTLLLCGYLASAEEPRVLPTGRIEIAIEDLHCGTCAKRVARKLYGLKGVQKVSWDLSADLVVVYQPASQPVSVLPLWAAVTAGGVKPAAIRYEAIHLDAAAIGALQEQAAADADERR</sequence>
<organism evidence="2 3">
    <name type="scientific">Botrimarina hoheduenensis</name>
    <dbReference type="NCBI Taxonomy" id="2528000"/>
    <lineage>
        <taxon>Bacteria</taxon>
        <taxon>Pseudomonadati</taxon>
        <taxon>Planctomycetota</taxon>
        <taxon>Planctomycetia</taxon>
        <taxon>Pirellulales</taxon>
        <taxon>Lacipirellulaceae</taxon>
        <taxon>Botrimarina</taxon>
    </lineage>
</organism>
<proteinExistence type="predicted"/>
<comment type="caution">
    <text evidence="2">The sequence shown here is derived from an EMBL/GenBank/DDBJ whole genome shotgun (WGS) entry which is preliminary data.</text>
</comment>
<gene>
    <name evidence="2" type="ORF">Pla111_18710</name>
</gene>
<evidence type="ECO:0000259" key="1">
    <source>
        <dbReference type="PROSITE" id="PS50846"/>
    </source>
</evidence>
<dbReference type="AlphaFoldDB" id="A0A5C5W7S9"/>
<dbReference type="RefSeq" id="WP_146573538.1">
    <property type="nucleotide sequence ID" value="NZ_SJPH01000003.1"/>
</dbReference>
<reference evidence="2 3" key="1">
    <citation type="submission" date="2019-02" db="EMBL/GenBank/DDBJ databases">
        <title>Deep-cultivation of Planctomycetes and their phenomic and genomic characterization uncovers novel biology.</title>
        <authorList>
            <person name="Wiegand S."/>
            <person name="Jogler M."/>
            <person name="Boedeker C."/>
            <person name="Pinto D."/>
            <person name="Vollmers J."/>
            <person name="Rivas-Marin E."/>
            <person name="Kohn T."/>
            <person name="Peeters S.H."/>
            <person name="Heuer A."/>
            <person name="Rast P."/>
            <person name="Oberbeckmann S."/>
            <person name="Bunk B."/>
            <person name="Jeske O."/>
            <person name="Meyerdierks A."/>
            <person name="Storesund J.E."/>
            <person name="Kallscheuer N."/>
            <person name="Luecker S."/>
            <person name="Lage O.M."/>
            <person name="Pohl T."/>
            <person name="Merkel B.J."/>
            <person name="Hornburger P."/>
            <person name="Mueller R.-W."/>
            <person name="Bruemmer F."/>
            <person name="Labrenz M."/>
            <person name="Spormann A.M."/>
            <person name="Op Den Camp H."/>
            <person name="Overmann J."/>
            <person name="Amann R."/>
            <person name="Jetten M.S.M."/>
            <person name="Mascher T."/>
            <person name="Medema M.H."/>
            <person name="Devos D.P."/>
            <person name="Kaster A.-K."/>
            <person name="Ovreas L."/>
            <person name="Rohde M."/>
            <person name="Galperin M.Y."/>
            <person name="Jogler C."/>
        </authorList>
    </citation>
    <scope>NUCLEOTIDE SEQUENCE [LARGE SCALE GENOMIC DNA]</scope>
    <source>
        <strain evidence="2 3">Pla111</strain>
    </source>
</reference>
<dbReference type="OrthoDB" id="284748at2"/>
<keyword evidence="3" id="KW-1185">Reference proteome</keyword>
<evidence type="ECO:0000313" key="2">
    <source>
        <dbReference type="EMBL" id="TWT46770.1"/>
    </source>
</evidence>
<accession>A0A5C5W7S9</accession>